<dbReference type="PRINTS" id="PR00380">
    <property type="entry name" value="KINESINHEAVY"/>
</dbReference>
<keyword evidence="2" id="KW-0547">Nucleotide-binding</keyword>
<feature type="domain" description="Kinesin motor" evidence="4">
    <location>
        <begin position="195"/>
        <end position="525"/>
    </location>
</feature>
<feature type="compositionally biased region" description="Basic and acidic residues" evidence="3">
    <location>
        <begin position="622"/>
        <end position="656"/>
    </location>
</feature>
<dbReference type="GO" id="GO:0008017">
    <property type="term" value="F:microtubule binding"/>
    <property type="evidence" value="ECO:0000318"/>
    <property type="project" value="GO_Central"/>
</dbReference>
<keyword evidence="1 2" id="KW-0505">Motor protein</keyword>
<dbReference type="SMART" id="SM00129">
    <property type="entry name" value="KISc"/>
    <property type="match status" value="1"/>
</dbReference>
<dbReference type="GO" id="GO:0007018">
    <property type="term" value="P:microtubule-based movement"/>
    <property type="evidence" value="ECO:0007669"/>
    <property type="project" value="InterPro"/>
</dbReference>
<dbReference type="PANTHER" id="PTHR47972">
    <property type="entry name" value="KINESIN-LIKE PROTEIN KLP-3"/>
    <property type="match status" value="1"/>
</dbReference>
<feature type="compositionally biased region" description="Low complexity" evidence="3">
    <location>
        <begin position="858"/>
        <end position="874"/>
    </location>
</feature>
<dbReference type="PANTHER" id="PTHR47972:SF22">
    <property type="entry name" value="KINESIN-LIKE PROTEIN KIN-14A-RELATED"/>
    <property type="match status" value="1"/>
</dbReference>
<accession>A0A1Y1I313</accession>
<reference evidence="5 6" key="1">
    <citation type="journal article" date="2014" name="Nat. Commun.">
        <title>Klebsormidium flaccidum genome reveals primary factors for plant terrestrial adaptation.</title>
        <authorList>
            <person name="Hori K."/>
            <person name="Maruyama F."/>
            <person name="Fujisawa T."/>
            <person name="Togashi T."/>
            <person name="Yamamoto N."/>
            <person name="Seo M."/>
            <person name="Sato S."/>
            <person name="Yamada T."/>
            <person name="Mori H."/>
            <person name="Tajima N."/>
            <person name="Moriyama T."/>
            <person name="Ikeuchi M."/>
            <person name="Watanabe M."/>
            <person name="Wada H."/>
            <person name="Kobayashi K."/>
            <person name="Saito M."/>
            <person name="Masuda T."/>
            <person name="Sasaki-Sekimoto Y."/>
            <person name="Mashiguchi K."/>
            <person name="Awai K."/>
            <person name="Shimojima M."/>
            <person name="Masuda S."/>
            <person name="Iwai M."/>
            <person name="Nobusawa T."/>
            <person name="Narise T."/>
            <person name="Kondo S."/>
            <person name="Saito H."/>
            <person name="Sato R."/>
            <person name="Murakawa M."/>
            <person name="Ihara Y."/>
            <person name="Oshima-Yamada Y."/>
            <person name="Ohtaka K."/>
            <person name="Satoh M."/>
            <person name="Sonobe K."/>
            <person name="Ishii M."/>
            <person name="Ohtani R."/>
            <person name="Kanamori-Sato M."/>
            <person name="Honoki R."/>
            <person name="Miyazaki D."/>
            <person name="Mochizuki H."/>
            <person name="Umetsu J."/>
            <person name="Higashi K."/>
            <person name="Shibata D."/>
            <person name="Kamiya Y."/>
            <person name="Sato N."/>
            <person name="Nakamura Y."/>
            <person name="Tabata S."/>
            <person name="Ida S."/>
            <person name="Kurokawa K."/>
            <person name="Ohta H."/>
        </authorList>
    </citation>
    <scope>NUCLEOTIDE SEQUENCE [LARGE SCALE GENOMIC DNA]</scope>
    <source>
        <strain evidence="5 6">NIES-2285</strain>
    </source>
</reference>
<dbReference type="Gene3D" id="3.40.850.10">
    <property type="entry name" value="Kinesin motor domain"/>
    <property type="match status" value="1"/>
</dbReference>
<dbReference type="InterPro" id="IPR027417">
    <property type="entry name" value="P-loop_NTPase"/>
</dbReference>
<proteinExistence type="inferred from homology"/>
<dbReference type="GO" id="GO:0015630">
    <property type="term" value="C:microtubule cytoskeleton"/>
    <property type="evidence" value="ECO:0000318"/>
    <property type="project" value="GO_Central"/>
</dbReference>
<feature type="compositionally biased region" description="Polar residues" evidence="3">
    <location>
        <begin position="64"/>
        <end position="100"/>
    </location>
</feature>
<feature type="region of interest" description="Disordered" evidence="3">
    <location>
        <begin position="832"/>
        <end position="874"/>
    </location>
</feature>
<dbReference type="OMA" id="ITACELY"/>
<keyword evidence="2" id="KW-0067">ATP-binding</keyword>
<evidence type="ECO:0000256" key="1">
    <source>
        <dbReference type="ARBA" id="ARBA00023175"/>
    </source>
</evidence>
<dbReference type="InterPro" id="IPR001752">
    <property type="entry name" value="Kinesin_motor_dom"/>
</dbReference>
<dbReference type="STRING" id="105231.A0A1Y1I313"/>
<feature type="compositionally biased region" description="Basic and acidic residues" evidence="3">
    <location>
        <begin position="789"/>
        <end position="808"/>
    </location>
</feature>
<feature type="compositionally biased region" description="Basic and acidic residues" evidence="3">
    <location>
        <begin position="38"/>
        <end position="53"/>
    </location>
</feature>
<dbReference type="GO" id="GO:0005524">
    <property type="term" value="F:ATP binding"/>
    <property type="evidence" value="ECO:0007669"/>
    <property type="project" value="UniProtKB-UniRule"/>
</dbReference>
<name>A0A1Y1I313_KLENI</name>
<dbReference type="Proteomes" id="UP000054558">
    <property type="component" value="Unassembled WGS sequence"/>
</dbReference>
<evidence type="ECO:0000313" key="6">
    <source>
        <dbReference type="Proteomes" id="UP000054558"/>
    </source>
</evidence>
<evidence type="ECO:0000259" key="4">
    <source>
        <dbReference type="PROSITE" id="PS50067"/>
    </source>
</evidence>
<gene>
    <name evidence="5" type="ORF">KFL_002290050</name>
</gene>
<feature type="binding site" evidence="2">
    <location>
        <begin position="277"/>
        <end position="284"/>
    </location>
    <ligand>
        <name>ATP</name>
        <dbReference type="ChEBI" id="CHEBI:30616"/>
    </ligand>
</feature>
<sequence length="1439" mass="157423">MSHSNSTNYAVPKGTLRVNVPPPAPIGRSASSGYIGQHWDRGNGGDDPNDARPPHGVHMRRHTVSNLSPGMQSPSEARSPASTHSASPGRSSVGSPSTGRVSARRMYTAAFVEAVQRVREKLSKTKEEWVELKQEASDLQEYSNAKITRVRKYLVVLQDKTRKLDASVRDADARLVPLKKEKRKLFNDLMSLKGNVRVFARVRPQFEDEGLMSCSFPDENTVRVSATNVGGSQIPKRDYEFDRVFGPHVDQTELFEEVQPVVQSVFDGYNACVLAYGQTGAGKTYTMEGTPHNRGLFHRAFEELFHLSNETTAVTSKYIFSVSILEMYNEQIKDLLARRRPSTADYSPSTEKHEIRVENDGSVTVTDVVEEVVPAPGDFANILRSANKARLAGFGRTGDRSSKSHLIVMVHVAYQDIFTGEKHTSKLVMVDMAGSERLSKSEASGDRLTESLHINRSLSAVGDVVSALTAQKRQIPYANSKLTHLMADCLGGEAKALLLVNVGPGAADVQETTNSLSFAARARNVELTLGNKENTKKWRDMASEAKRELYQKETQIEELQRELLELRRSDGGAESQAELQQAQEDLRARDEELEQMRAELDRLSQQKEYLESDHARLFEQKREQEAAHERIAEQKRQLEEDHRRAEERQRELERAHTQMAAQARELETAYEHIAAQKREVEEDHRNELAAMSEGHAARLAQEKAVRERKVVLLQQQVTQLEAQLAEATTCLAMASLHGPPKKTVEPPPPDDLVKSKLDEELAKRDELIERLHQENERLFERLTAAEAESQAKQEDGDWLSEAKDEVPKTGRPSYRPSSIELRRIIEGSDTKFEEVGNGVGSGSGNDRQAAVASSSGRPLTPSASAKSLPAPKSTIKTTPAGEYLCVQLDSFDVDAFGTEGERADGVNKLLMLVLAAVIKAGSAREHEMLAELRASTFAFLERVASLPGVDTVLVARVRILYIRSLIQQSPELKDAAAAPLERFLAVPDFSAADAGTPDTPTGALVPTEGFRIDVHVRPVLKKKKSFGFNREKKVEAEGGHLAEGKAEQVKQDARIYATGNKAMAALFAHTLAGELTSRLRSWIADHFEFLNITGFNGQPSETDVLTAAIMEGWMAGLGVTVLGSSDALGQLLSDYALKVYEAQLEHLEDLAGTLASEEAEDLPAIARLRAGLETIEHRRQRIRHQIAGDPSLLPPAHATLALRRLDEVSAEQTRIDSLALLEELLIGLEAVVTEALQSPGANHRALSAKLETLVLQSGALAPADRAVVDECIEAAREELPDAAPDPPPEVSSSEGSTANNADVTPAGGEDPQPTRGGDGMQAIQWSVVQFSNGVTEPVVVKCGANDKLDLAVQSGNGKVAVLPVPGVLGGMDMDQIKHTLGHVPPDLVQLAMARTPDGTRARYTRLYKTLAARVPKLRAAMGAELEDFAPNKGAGKTGS</sequence>
<dbReference type="Pfam" id="PF00225">
    <property type="entry name" value="Kinesin"/>
    <property type="match status" value="1"/>
</dbReference>
<evidence type="ECO:0000313" key="5">
    <source>
        <dbReference type="EMBL" id="GAQ85314.1"/>
    </source>
</evidence>
<dbReference type="FunFam" id="3.40.850.10:FF:000113">
    <property type="entry name" value="Kinesin-like protein"/>
    <property type="match status" value="1"/>
</dbReference>
<dbReference type="GO" id="GO:0003777">
    <property type="term" value="F:microtubule motor activity"/>
    <property type="evidence" value="ECO:0007669"/>
    <property type="project" value="InterPro"/>
</dbReference>
<feature type="region of interest" description="Disordered" evidence="3">
    <location>
        <begin position="1278"/>
        <end position="1319"/>
    </location>
</feature>
<dbReference type="GO" id="GO:0007017">
    <property type="term" value="P:microtubule-based process"/>
    <property type="evidence" value="ECO:0000318"/>
    <property type="project" value="GO_Central"/>
</dbReference>
<dbReference type="EMBL" id="DF237178">
    <property type="protein sequence ID" value="GAQ85314.1"/>
    <property type="molecule type" value="Genomic_DNA"/>
</dbReference>
<dbReference type="OrthoDB" id="3176171at2759"/>
<feature type="region of interest" description="Disordered" evidence="3">
    <location>
        <begin position="622"/>
        <end position="657"/>
    </location>
</feature>
<feature type="compositionally biased region" description="Polar residues" evidence="3">
    <location>
        <begin position="1290"/>
        <end position="1302"/>
    </location>
</feature>
<dbReference type="InterPro" id="IPR036961">
    <property type="entry name" value="Kinesin_motor_dom_sf"/>
</dbReference>
<protein>
    <submittedName>
        <fullName evidence="5">Kinesin</fullName>
    </submittedName>
</protein>
<evidence type="ECO:0000256" key="3">
    <source>
        <dbReference type="SAM" id="MobiDB-lite"/>
    </source>
</evidence>
<feature type="region of interest" description="Disordered" evidence="3">
    <location>
        <begin position="1"/>
        <end position="101"/>
    </location>
</feature>
<organism evidence="5 6">
    <name type="scientific">Klebsormidium nitens</name>
    <name type="common">Green alga</name>
    <name type="synonym">Ulothrix nitens</name>
    <dbReference type="NCBI Taxonomy" id="105231"/>
    <lineage>
        <taxon>Eukaryota</taxon>
        <taxon>Viridiplantae</taxon>
        <taxon>Streptophyta</taxon>
        <taxon>Klebsormidiophyceae</taxon>
        <taxon>Klebsormidiales</taxon>
        <taxon>Klebsormidiaceae</taxon>
        <taxon>Klebsormidium</taxon>
    </lineage>
</organism>
<evidence type="ECO:0000256" key="2">
    <source>
        <dbReference type="PROSITE-ProRule" id="PRU00283"/>
    </source>
</evidence>
<feature type="region of interest" description="Disordered" evidence="3">
    <location>
        <begin position="786"/>
        <end position="815"/>
    </location>
</feature>
<dbReference type="SUPFAM" id="SSF52540">
    <property type="entry name" value="P-loop containing nucleoside triphosphate hydrolases"/>
    <property type="match status" value="1"/>
</dbReference>
<dbReference type="InterPro" id="IPR027640">
    <property type="entry name" value="Kinesin-like_fam"/>
</dbReference>
<keyword evidence="6" id="KW-1185">Reference proteome</keyword>
<dbReference type="PROSITE" id="PS50067">
    <property type="entry name" value="KINESIN_MOTOR_2"/>
    <property type="match status" value="1"/>
</dbReference>
<comment type="similarity">
    <text evidence="2">Belongs to the TRAFAC class myosin-kinesin ATPase superfamily. Kinesin family.</text>
</comment>